<evidence type="ECO:0000256" key="1">
    <source>
        <dbReference type="ARBA" id="ARBA00005896"/>
    </source>
</evidence>
<evidence type="ECO:0000256" key="3">
    <source>
        <dbReference type="ARBA" id="ARBA00022964"/>
    </source>
</evidence>
<protein>
    <submittedName>
        <fullName evidence="7">TauD/TfdA family dioxygenase</fullName>
    </submittedName>
</protein>
<dbReference type="InterPro" id="IPR003819">
    <property type="entry name" value="TauD/TfdA-like"/>
</dbReference>
<reference evidence="7 8" key="1">
    <citation type="submission" date="2018-10" db="EMBL/GenBank/DDBJ databases">
        <title>Sphingobacterium sp. M05W1-28.</title>
        <authorList>
            <person name="Cai H."/>
        </authorList>
    </citation>
    <scope>NUCLEOTIDE SEQUENCE [LARGE SCALE GENOMIC DNA]</scope>
    <source>
        <strain evidence="7 8">M05W1-28</strain>
    </source>
</reference>
<dbReference type="PANTHER" id="PTHR30468">
    <property type="entry name" value="ALPHA-KETOGLUTARATE-DEPENDENT SULFONATE DIOXYGENASE"/>
    <property type="match status" value="1"/>
</dbReference>
<feature type="domain" description="TauD/TfdA-like" evidence="6">
    <location>
        <begin position="18"/>
        <end position="277"/>
    </location>
</feature>
<dbReference type="InterPro" id="IPR051323">
    <property type="entry name" value="AtsK-like"/>
</dbReference>
<comment type="caution">
    <text evidence="7">The sequence shown here is derived from an EMBL/GenBank/DDBJ whole genome shotgun (WGS) entry which is preliminary data.</text>
</comment>
<dbReference type="GO" id="GO:0046872">
    <property type="term" value="F:metal ion binding"/>
    <property type="evidence" value="ECO:0007669"/>
    <property type="project" value="UniProtKB-KW"/>
</dbReference>
<proteinExistence type="inferred from homology"/>
<evidence type="ECO:0000256" key="4">
    <source>
        <dbReference type="ARBA" id="ARBA00023002"/>
    </source>
</evidence>
<dbReference type="Gene3D" id="3.60.130.10">
    <property type="entry name" value="Clavaminate synthase-like"/>
    <property type="match status" value="1"/>
</dbReference>
<dbReference type="RefSeq" id="WP_121122673.1">
    <property type="nucleotide sequence ID" value="NZ_RBWS01000005.1"/>
</dbReference>
<evidence type="ECO:0000259" key="6">
    <source>
        <dbReference type="Pfam" id="PF02668"/>
    </source>
</evidence>
<dbReference type="GO" id="GO:0000908">
    <property type="term" value="F:taurine dioxygenase activity"/>
    <property type="evidence" value="ECO:0007669"/>
    <property type="project" value="TreeGrafter"/>
</dbReference>
<keyword evidence="3 7" id="KW-0223">Dioxygenase</keyword>
<dbReference type="Proteomes" id="UP000282423">
    <property type="component" value="Unassembled WGS sequence"/>
</dbReference>
<gene>
    <name evidence="7" type="ORF">D7322_07130</name>
</gene>
<keyword evidence="4" id="KW-0560">Oxidoreductase</keyword>
<evidence type="ECO:0000256" key="5">
    <source>
        <dbReference type="ARBA" id="ARBA00023004"/>
    </source>
</evidence>
<dbReference type="GO" id="GO:0006790">
    <property type="term" value="P:sulfur compound metabolic process"/>
    <property type="evidence" value="ECO:0007669"/>
    <property type="project" value="TreeGrafter"/>
</dbReference>
<keyword evidence="2" id="KW-0479">Metal-binding</keyword>
<dbReference type="Pfam" id="PF02668">
    <property type="entry name" value="TauD"/>
    <property type="match status" value="1"/>
</dbReference>
<dbReference type="AlphaFoldDB" id="A0A420W1U0"/>
<dbReference type="PANTHER" id="PTHR30468:SF1">
    <property type="entry name" value="ALPHA-KETOGLUTARATE-DEPENDENT SULFONATE DIOXYGENASE"/>
    <property type="match status" value="1"/>
</dbReference>
<name>A0A420W1U0_9SPHI</name>
<evidence type="ECO:0000313" key="8">
    <source>
        <dbReference type="Proteomes" id="UP000282423"/>
    </source>
</evidence>
<dbReference type="SUPFAM" id="SSF51197">
    <property type="entry name" value="Clavaminate synthase-like"/>
    <property type="match status" value="1"/>
</dbReference>
<keyword evidence="8" id="KW-1185">Reference proteome</keyword>
<dbReference type="InterPro" id="IPR042098">
    <property type="entry name" value="TauD-like_sf"/>
</dbReference>
<evidence type="ECO:0000313" key="7">
    <source>
        <dbReference type="EMBL" id="RKO72559.1"/>
    </source>
</evidence>
<keyword evidence="5" id="KW-0408">Iron</keyword>
<dbReference type="EMBL" id="RBWS01000005">
    <property type="protein sequence ID" value="RKO72559.1"/>
    <property type="molecule type" value="Genomic_DNA"/>
</dbReference>
<comment type="similarity">
    <text evidence="1">Belongs to the TfdA dioxygenase family.</text>
</comment>
<accession>A0A420W1U0</accession>
<dbReference type="OrthoDB" id="581608at2"/>
<evidence type="ECO:0000256" key="2">
    <source>
        <dbReference type="ARBA" id="ARBA00022723"/>
    </source>
</evidence>
<dbReference type="GO" id="GO:0005737">
    <property type="term" value="C:cytoplasm"/>
    <property type="evidence" value="ECO:0007669"/>
    <property type="project" value="TreeGrafter"/>
</dbReference>
<sequence length="285" mass="32856">MSKINTRYSDNGVGITIENFNIKTDLTPAIIVEIQALLNSHRVVVFKNQELTNEQLEDFAFRFGAPFTTDSNNQVLGSEDRQSSIVVVGNRAPEFEKSYLGHQEVLPHSDHQWLKCPSAASMLYAIDVNLSAAHTVWYDMVKAYALLENEMKVKIENVETLVYNPFHRPFGSVKSKYVDRSIDIPPGNTYPHPLVRTHPLTSEKILYVNFAYELEFRHMSVAQGTELLENLYHHCQNIDCRYEHVWENGDLVFWDNRATLHYRPSFDSSTRRVLKRVSIAGEYPF</sequence>
<organism evidence="7 8">
    <name type="scientific">Sphingobacterium puteale</name>
    <dbReference type="NCBI Taxonomy" id="2420510"/>
    <lineage>
        <taxon>Bacteria</taxon>
        <taxon>Pseudomonadati</taxon>
        <taxon>Bacteroidota</taxon>
        <taxon>Sphingobacteriia</taxon>
        <taxon>Sphingobacteriales</taxon>
        <taxon>Sphingobacteriaceae</taxon>
        <taxon>Sphingobacterium</taxon>
    </lineage>
</organism>